<proteinExistence type="predicted"/>
<dbReference type="Pfam" id="PF05225">
    <property type="entry name" value="HTH_psq"/>
    <property type="match status" value="1"/>
</dbReference>
<feature type="domain" description="HTH psq-type" evidence="1">
    <location>
        <begin position="121"/>
        <end position="160"/>
    </location>
</feature>
<accession>A0ABQ9EA92</accession>
<dbReference type="PANTHER" id="PTHR19303">
    <property type="entry name" value="TRANSPOSON"/>
    <property type="match status" value="1"/>
</dbReference>
<dbReference type="InterPro" id="IPR050863">
    <property type="entry name" value="CenT-Element_Derived"/>
</dbReference>
<dbReference type="EMBL" id="JARBDR010000918">
    <property type="protein sequence ID" value="KAJ8302274.1"/>
    <property type="molecule type" value="Genomic_DNA"/>
</dbReference>
<dbReference type="SUPFAM" id="SSF46689">
    <property type="entry name" value="Homeodomain-like"/>
    <property type="match status" value="1"/>
</dbReference>
<evidence type="ECO:0000313" key="3">
    <source>
        <dbReference type="Proteomes" id="UP001217089"/>
    </source>
</evidence>
<dbReference type="InterPro" id="IPR007889">
    <property type="entry name" value="HTH_Psq"/>
</dbReference>
<dbReference type="InterPro" id="IPR009057">
    <property type="entry name" value="Homeodomain-like_sf"/>
</dbReference>
<keyword evidence="3" id="KW-1185">Reference proteome</keyword>
<dbReference type="Proteomes" id="UP001217089">
    <property type="component" value="Unassembled WGS sequence"/>
</dbReference>
<sequence length="289" mass="33691">MYFLAEIKFCRKDCEIVTFWKNIQMWQKQHKNDLRSVPFFGFLSYKKRKNFHNRENHKGFLMLILKRSSFRAGDLFRVILTRLSFRAGSMVGSRPINHKDNIAFPRYRGSHDIATKRLQYDRENLQRAYDATRDGMSVYKAARTFGVPESTLRDRTRGNVDINSAKTLSNNWFYSFLRRWPDLSVKTAQKLSFSRAQSASREKLNNYYKELSSLMTKHNLTDRPDRIYNIDETGINTQHKPLKIVCSTDTKAQAVTSEKSSLTTIIGAGNATGNHIPPYYVFQGEKMEQ</sequence>
<organism evidence="2 3">
    <name type="scientific">Tegillarca granosa</name>
    <name type="common">Malaysian cockle</name>
    <name type="synonym">Anadara granosa</name>
    <dbReference type="NCBI Taxonomy" id="220873"/>
    <lineage>
        <taxon>Eukaryota</taxon>
        <taxon>Metazoa</taxon>
        <taxon>Spiralia</taxon>
        <taxon>Lophotrochozoa</taxon>
        <taxon>Mollusca</taxon>
        <taxon>Bivalvia</taxon>
        <taxon>Autobranchia</taxon>
        <taxon>Pteriomorphia</taxon>
        <taxon>Arcoida</taxon>
        <taxon>Arcoidea</taxon>
        <taxon>Arcidae</taxon>
        <taxon>Tegillarca</taxon>
    </lineage>
</organism>
<evidence type="ECO:0000259" key="1">
    <source>
        <dbReference type="Pfam" id="PF05225"/>
    </source>
</evidence>
<dbReference type="Gene3D" id="1.10.10.60">
    <property type="entry name" value="Homeodomain-like"/>
    <property type="match status" value="1"/>
</dbReference>
<comment type="caution">
    <text evidence="2">The sequence shown here is derived from an EMBL/GenBank/DDBJ whole genome shotgun (WGS) entry which is preliminary data.</text>
</comment>
<evidence type="ECO:0000313" key="2">
    <source>
        <dbReference type="EMBL" id="KAJ8302274.1"/>
    </source>
</evidence>
<name>A0ABQ9EA92_TEGGR</name>
<reference evidence="2 3" key="1">
    <citation type="submission" date="2022-12" db="EMBL/GenBank/DDBJ databases">
        <title>Chromosome-level genome of Tegillarca granosa.</title>
        <authorList>
            <person name="Kim J."/>
        </authorList>
    </citation>
    <scope>NUCLEOTIDE SEQUENCE [LARGE SCALE GENOMIC DNA]</scope>
    <source>
        <strain evidence="2">Teg-2019</strain>
        <tissue evidence="2">Adductor muscle</tissue>
    </source>
</reference>
<dbReference type="PANTHER" id="PTHR19303:SF74">
    <property type="entry name" value="POGO TRANSPOSABLE ELEMENT WITH KRAB DOMAIN"/>
    <property type="match status" value="1"/>
</dbReference>
<gene>
    <name evidence="2" type="ORF">KUTeg_021261</name>
</gene>
<protein>
    <recommendedName>
        <fullName evidence="1">HTH psq-type domain-containing protein</fullName>
    </recommendedName>
</protein>